<evidence type="ECO:0000256" key="13">
    <source>
        <dbReference type="ARBA" id="ARBA00023328"/>
    </source>
</evidence>
<comment type="subcellular location">
    <subcellularLocation>
        <location evidence="3">Chromosome</location>
        <location evidence="3">Centromere</location>
        <location evidence="3">Kinetochore</location>
    </subcellularLocation>
    <subcellularLocation>
        <location evidence="2">Cytoplasm</location>
        <location evidence="2">Cytoskeleton</location>
        <location evidence="2">Spindle</location>
    </subcellularLocation>
    <subcellularLocation>
        <location evidence="1">Nucleus</location>
    </subcellularLocation>
</comment>
<dbReference type="InterPro" id="IPR013962">
    <property type="entry name" value="DASH_Dam1"/>
</dbReference>
<feature type="compositionally biased region" description="Polar residues" evidence="16">
    <location>
        <begin position="275"/>
        <end position="286"/>
    </location>
</feature>
<dbReference type="GO" id="GO:1990758">
    <property type="term" value="P:mitotic sister chromatid biorientation"/>
    <property type="evidence" value="ECO:0007669"/>
    <property type="project" value="TreeGrafter"/>
</dbReference>
<keyword evidence="9" id="KW-0159">Chromosome partition</keyword>
<organism evidence="17 18">
    <name type="scientific">Maudiozyma barnettii</name>
    <dbReference type="NCBI Taxonomy" id="61262"/>
    <lineage>
        <taxon>Eukaryota</taxon>
        <taxon>Fungi</taxon>
        <taxon>Dikarya</taxon>
        <taxon>Ascomycota</taxon>
        <taxon>Saccharomycotina</taxon>
        <taxon>Saccharomycetes</taxon>
        <taxon>Saccharomycetales</taxon>
        <taxon>Saccharomycetaceae</taxon>
        <taxon>Maudiozyma</taxon>
    </lineage>
</organism>
<evidence type="ECO:0000256" key="14">
    <source>
        <dbReference type="ARBA" id="ARBA00030453"/>
    </source>
</evidence>
<reference evidence="17 18" key="1">
    <citation type="submission" date="2020-05" db="EMBL/GenBank/DDBJ databases">
        <authorList>
            <person name="Casaregola S."/>
            <person name="Devillers H."/>
            <person name="Grondin C."/>
        </authorList>
    </citation>
    <scope>NUCLEOTIDE SEQUENCE [LARGE SCALE GENOMIC DNA]</scope>
    <source>
        <strain evidence="17 18">CLIB 1767</strain>
    </source>
</reference>
<keyword evidence="8" id="KW-0493">Microtubule</keyword>
<protein>
    <recommendedName>
        <fullName evidence="5">DASH complex subunit DAM1</fullName>
    </recommendedName>
    <alternativeName>
        <fullName evidence="14">Outer kinetochore protein DAM1</fullName>
    </alternativeName>
</protein>
<evidence type="ECO:0000256" key="9">
    <source>
        <dbReference type="ARBA" id="ARBA00022829"/>
    </source>
</evidence>
<dbReference type="Pfam" id="PF08653">
    <property type="entry name" value="DASH_Dam1"/>
    <property type="match status" value="1"/>
</dbReference>
<evidence type="ECO:0000256" key="1">
    <source>
        <dbReference type="ARBA" id="ARBA00004123"/>
    </source>
</evidence>
<feature type="compositionally biased region" description="Basic and acidic residues" evidence="16">
    <location>
        <begin position="297"/>
        <end position="307"/>
    </location>
</feature>
<keyword evidence="10" id="KW-0995">Kinetochore</keyword>
<evidence type="ECO:0000256" key="10">
    <source>
        <dbReference type="ARBA" id="ARBA00022838"/>
    </source>
</evidence>
<name>A0A8H2ZE20_9SACH</name>
<keyword evidence="13" id="KW-0137">Centromere</keyword>
<evidence type="ECO:0000313" key="17">
    <source>
        <dbReference type="EMBL" id="CAB4251876.1"/>
    </source>
</evidence>
<evidence type="ECO:0000256" key="7">
    <source>
        <dbReference type="ARBA" id="ARBA00022490"/>
    </source>
</evidence>
<keyword evidence="11" id="KW-0206">Cytoskeleton</keyword>
<evidence type="ECO:0000313" key="18">
    <source>
        <dbReference type="Proteomes" id="UP000644660"/>
    </source>
</evidence>
<proteinExistence type="inferred from homology"/>
<evidence type="ECO:0000256" key="5">
    <source>
        <dbReference type="ARBA" id="ARBA00020497"/>
    </source>
</evidence>
<feature type="region of interest" description="Disordered" evidence="16">
    <location>
        <begin position="191"/>
        <end position="253"/>
    </location>
</feature>
<dbReference type="EMBL" id="CAEFZW010000001">
    <property type="protein sequence ID" value="CAB4251876.1"/>
    <property type="molecule type" value="Genomic_DNA"/>
</dbReference>
<evidence type="ECO:0000256" key="6">
    <source>
        <dbReference type="ARBA" id="ARBA00022454"/>
    </source>
</evidence>
<accession>A0A8H2ZE20</accession>
<dbReference type="Proteomes" id="UP000644660">
    <property type="component" value="Unassembled WGS sequence"/>
</dbReference>
<dbReference type="GO" id="GO:1990537">
    <property type="term" value="C:mitotic spindle polar microtubule"/>
    <property type="evidence" value="ECO:0007669"/>
    <property type="project" value="TreeGrafter"/>
</dbReference>
<keyword evidence="12" id="KW-0539">Nucleus</keyword>
<comment type="similarity">
    <text evidence="4">Belongs to the DASH complex DAM1 family.</text>
</comment>
<feature type="region of interest" description="Disordered" evidence="16">
    <location>
        <begin position="275"/>
        <end position="343"/>
    </location>
</feature>
<comment type="caution">
    <text evidence="17">The sequence shown here is derived from an EMBL/GenBank/DDBJ whole genome shotgun (WGS) entry which is preliminary data.</text>
</comment>
<dbReference type="GO" id="GO:0042729">
    <property type="term" value="C:DASH complex"/>
    <property type="evidence" value="ECO:0007669"/>
    <property type="project" value="InterPro"/>
</dbReference>
<dbReference type="GeneID" id="64854986"/>
<feature type="region of interest" description="Disordered" evidence="16">
    <location>
        <begin position="1"/>
        <end position="30"/>
    </location>
</feature>
<evidence type="ECO:0000256" key="11">
    <source>
        <dbReference type="ARBA" id="ARBA00023212"/>
    </source>
</evidence>
<gene>
    <name evidence="17" type="ORF">KABA2_01S00836</name>
</gene>
<evidence type="ECO:0000256" key="3">
    <source>
        <dbReference type="ARBA" id="ARBA00004629"/>
    </source>
</evidence>
<keyword evidence="6" id="KW-0158">Chromosome</keyword>
<feature type="compositionally biased region" description="Polar residues" evidence="16">
    <location>
        <begin position="221"/>
        <end position="248"/>
    </location>
</feature>
<evidence type="ECO:0000256" key="15">
    <source>
        <dbReference type="ARBA" id="ARBA00047036"/>
    </source>
</evidence>
<dbReference type="PANTHER" id="PTHR28113">
    <property type="entry name" value="DASH COMPLEX SUBUNIT DAM1"/>
    <property type="match status" value="1"/>
</dbReference>
<evidence type="ECO:0000256" key="2">
    <source>
        <dbReference type="ARBA" id="ARBA00004186"/>
    </source>
</evidence>
<feature type="compositionally biased region" description="Low complexity" evidence="16">
    <location>
        <begin position="20"/>
        <end position="30"/>
    </location>
</feature>
<dbReference type="PANTHER" id="PTHR28113:SF1">
    <property type="entry name" value="DASH COMPLEX SUBUNIT DAM1"/>
    <property type="match status" value="1"/>
</dbReference>
<sequence length="343" mass="38314">MSEIRNNESSSRTGTEYKLSVSSNPGSRRSSIASININDNFNGKPGNVNGSGFEMEGDQNVLQEYLVPQIRELTDSVVTLDSNLARLNAIHDNLIDLNESFGSLIYGILCTSACTDFPGVSLDIERELRSIKRVQTLKQERLQLEEQLHLLNTNSSVKVNISKSGSGKFSEPLFPVRGNTTNYKTNNVPRRRFAKNNNSTENENVYDDNNSEESFVLNPPIQKQASSVGNPSYAMNQRPVGNSTSRQSGKLRRRSILHTIRNSLLVDDNAGYLRPTNNMRNSNNLERPSLGGLPTRNIDRVVQEGPRRKTFSAASKNNETSRRVTKIRPQSKSKSINGRPPFR</sequence>
<evidence type="ECO:0000256" key="8">
    <source>
        <dbReference type="ARBA" id="ARBA00022701"/>
    </source>
</evidence>
<dbReference type="OrthoDB" id="5586015at2759"/>
<dbReference type="AlphaFoldDB" id="A0A8H2ZE20"/>
<comment type="subunit">
    <text evidence="15">Component of the DASH complex consisting of ASK1, DAD1, DAD2, DAD3, DAD4, DAM1, DUO1, HSK3, SPC19 and SPC34, with a stoichiometry of one copy of each subunit per complex. Multiple DASH complexes oligomerize to form a ring that encircles spindle microtubules and organizes the rod-like NDC80 complexes of the outer kinetochore. DASH complex oligomerization strengthens microtubule attachments. Within the complex, DAM1 and DUO1 may form the microtubule connections. On cytoplasmic microtubules, DASH complexes appear to form patches instead of rings. Interacts with the outer kinetochore component NDC80; the interaction is direct.</text>
</comment>
<evidence type="ECO:0000256" key="4">
    <source>
        <dbReference type="ARBA" id="ARBA00010073"/>
    </source>
</evidence>
<dbReference type="RefSeq" id="XP_041403915.1">
    <property type="nucleotide sequence ID" value="XM_041547981.1"/>
</dbReference>
<keyword evidence="18" id="KW-1185">Reference proteome</keyword>
<keyword evidence="7" id="KW-0963">Cytoplasm</keyword>
<dbReference type="GO" id="GO:0044732">
    <property type="term" value="C:mitotic spindle pole body"/>
    <property type="evidence" value="ECO:0007669"/>
    <property type="project" value="TreeGrafter"/>
</dbReference>
<evidence type="ECO:0000256" key="16">
    <source>
        <dbReference type="SAM" id="MobiDB-lite"/>
    </source>
</evidence>
<evidence type="ECO:0000256" key="12">
    <source>
        <dbReference type="ARBA" id="ARBA00023242"/>
    </source>
</evidence>